<dbReference type="InterPro" id="IPR036163">
    <property type="entry name" value="HMA_dom_sf"/>
</dbReference>
<keyword evidence="3 12" id="KW-0812">Transmembrane</keyword>
<feature type="region of interest" description="Disordered" evidence="13">
    <location>
        <begin position="1"/>
        <end position="29"/>
    </location>
</feature>
<proteinExistence type="inferred from homology"/>
<feature type="transmembrane region" description="Helical" evidence="12">
    <location>
        <begin position="369"/>
        <end position="397"/>
    </location>
</feature>
<dbReference type="SUPFAM" id="SSF55008">
    <property type="entry name" value="HMA, heavy metal-associated domain"/>
    <property type="match status" value="1"/>
</dbReference>
<evidence type="ECO:0000256" key="8">
    <source>
        <dbReference type="ARBA" id="ARBA00022989"/>
    </source>
</evidence>
<dbReference type="Proteomes" id="UP001264519">
    <property type="component" value="Unassembled WGS sequence"/>
</dbReference>
<dbReference type="Gene3D" id="3.40.50.1000">
    <property type="entry name" value="HAD superfamily/HAD-like"/>
    <property type="match status" value="1"/>
</dbReference>
<dbReference type="InterPro" id="IPR044492">
    <property type="entry name" value="P_typ_ATPase_HD_dom"/>
</dbReference>
<evidence type="ECO:0000256" key="1">
    <source>
        <dbReference type="ARBA" id="ARBA00004141"/>
    </source>
</evidence>
<dbReference type="PANTHER" id="PTHR48085">
    <property type="entry name" value="CADMIUM/ZINC-TRANSPORTING ATPASE HMA2-RELATED"/>
    <property type="match status" value="1"/>
</dbReference>
<evidence type="ECO:0000256" key="12">
    <source>
        <dbReference type="RuleBase" id="RU362081"/>
    </source>
</evidence>
<feature type="transmembrane region" description="Helical" evidence="12">
    <location>
        <begin position="671"/>
        <end position="691"/>
    </location>
</feature>
<dbReference type="CDD" id="cd00371">
    <property type="entry name" value="HMA"/>
    <property type="match status" value="1"/>
</dbReference>
<evidence type="ECO:0000256" key="5">
    <source>
        <dbReference type="ARBA" id="ARBA00022741"/>
    </source>
</evidence>
<evidence type="ECO:0000259" key="14">
    <source>
        <dbReference type="Pfam" id="PF00122"/>
    </source>
</evidence>
<dbReference type="SFLD" id="SFLDG00002">
    <property type="entry name" value="C1.7:_P-type_atpase_like"/>
    <property type="match status" value="1"/>
</dbReference>
<sequence>MADTSQTCSGGCGDASPAREAVAAPPGTETLRRRITEMDCPTEEALLRKALDRVPGVAALDFDLMGRVLSVHHRDADPAAVDRAIRDAGMTPRPLDADAPREAPAPRPWGRLAVAALLALGAELVGWTATPAAGVMAPLLALAAIALVGLPTWRKGWVALRHRSLNINALMSVAVTGALLIGHWAEAAMVMVLFTLAEHLEARSLERARGAIRALLDKAPAQARRQGPDGGWVRVPAGEVAVGETVRVLPGERLPLDGEVVRGTPTLDESPITGESRPRDKAPGEAVFAGTVNRHGDFDLRVTRPADDSTLARIIQAVEAAQAARAPTQRFIDRFSAVYTPAVLGLALLTALAWPLLFPGAWLDGVYRALVLLVIACPCALVISTPVSIVSGLSAAARAGILIKGGRFLEQGHRLTWLALDKTGTLTRGEPRLADWQPLGVAGSEPARIAAGLAARSTHPVSRALHAALGEDGAAAEVSELRERPGLGVEGEVDGRRWWLGNRRLMAARGLVDPTLEPRLDALAERGDSVVLLGDAEAPRALFVVRDMLRPGAREAVTALHELGVRTCMLSGDSQRSVAAIAAEAGIDEARGELLPEDKLAAIERLGGRGVIGMVGDGINDAPALARADIGFAMGAAGSDAAIETADVALMDDDPGKLPTFLRLSRATRRVLIQNIVLALGLKAVFLALAFAGQATLWMAVFADMGASLLVVANGLRLLGARRP</sequence>
<dbReference type="SFLD" id="SFLDF00027">
    <property type="entry name" value="p-type_atpase"/>
    <property type="match status" value="1"/>
</dbReference>
<feature type="transmembrane region" description="Helical" evidence="12">
    <location>
        <begin position="335"/>
        <end position="357"/>
    </location>
</feature>
<reference evidence="16 17" key="1">
    <citation type="submission" date="2023-04" db="EMBL/GenBank/DDBJ databases">
        <title>A long-awaited taxogenomic arrangement of the family Halomonadaceae.</title>
        <authorList>
            <person name="De La Haba R."/>
            <person name="Chuvochina M."/>
            <person name="Wittouck S."/>
            <person name="Arahal D.R."/>
            <person name="Sanchez-Porro C."/>
            <person name="Hugenholtz P."/>
            <person name="Ventosa A."/>
        </authorList>
    </citation>
    <scope>NUCLEOTIDE SEQUENCE [LARGE SCALE GENOMIC DNA]</scope>
    <source>
        <strain evidence="16 17">DSM 23530</strain>
    </source>
</reference>
<dbReference type="InterPro" id="IPR018303">
    <property type="entry name" value="ATPase_P-typ_P_site"/>
</dbReference>
<evidence type="ECO:0000256" key="13">
    <source>
        <dbReference type="SAM" id="MobiDB-lite"/>
    </source>
</evidence>
<name>A0ABU1FYV6_9GAMM</name>
<comment type="subcellular location">
    <subcellularLocation>
        <location evidence="12">Cell membrane</location>
    </subcellularLocation>
    <subcellularLocation>
        <location evidence="1">Membrane</location>
        <topology evidence="1">Multi-pass membrane protein</topology>
    </subcellularLocation>
</comment>
<dbReference type="Pfam" id="PF00122">
    <property type="entry name" value="E1-E2_ATPase"/>
    <property type="match status" value="1"/>
</dbReference>
<accession>A0ABU1FYV6</accession>
<keyword evidence="9 12" id="KW-0472">Membrane</keyword>
<comment type="catalytic activity">
    <reaction evidence="11">
        <text>Zn(2+)(in) + ATP + H2O = Zn(2+)(out) + ADP + phosphate + H(+)</text>
        <dbReference type="Rhea" id="RHEA:20621"/>
        <dbReference type="ChEBI" id="CHEBI:15377"/>
        <dbReference type="ChEBI" id="CHEBI:15378"/>
        <dbReference type="ChEBI" id="CHEBI:29105"/>
        <dbReference type="ChEBI" id="CHEBI:30616"/>
        <dbReference type="ChEBI" id="CHEBI:43474"/>
        <dbReference type="ChEBI" id="CHEBI:456216"/>
        <dbReference type="EC" id="7.2.2.12"/>
    </reaction>
</comment>
<dbReference type="NCBIfam" id="TIGR01494">
    <property type="entry name" value="ATPase_P-type"/>
    <property type="match status" value="1"/>
</dbReference>
<dbReference type="InterPro" id="IPR023298">
    <property type="entry name" value="ATPase_P-typ_TM_dom_sf"/>
</dbReference>
<dbReference type="RefSeq" id="WP_309651019.1">
    <property type="nucleotide sequence ID" value="NZ_JARWAK010000001.1"/>
</dbReference>
<dbReference type="Gene3D" id="2.70.150.10">
    <property type="entry name" value="Calcium-transporting ATPase, cytoplasmic transduction domain A"/>
    <property type="match status" value="1"/>
</dbReference>
<dbReference type="SFLD" id="SFLDS00003">
    <property type="entry name" value="Haloacid_Dehalogenase"/>
    <property type="match status" value="1"/>
</dbReference>
<keyword evidence="12" id="KW-1003">Cell membrane</keyword>
<evidence type="ECO:0000256" key="11">
    <source>
        <dbReference type="ARBA" id="ARBA00047308"/>
    </source>
</evidence>
<feature type="region of interest" description="Disordered" evidence="13">
    <location>
        <begin position="259"/>
        <end position="283"/>
    </location>
</feature>
<comment type="caution">
    <text evidence="16">The sequence shown here is derived from an EMBL/GenBank/DDBJ whole genome shotgun (WGS) entry which is preliminary data.</text>
</comment>
<dbReference type="SUPFAM" id="SSF81665">
    <property type="entry name" value="Calcium ATPase, transmembrane domain M"/>
    <property type="match status" value="1"/>
</dbReference>
<evidence type="ECO:0000256" key="4">
    <source>
        <dbReference type="ARBA" id="ARBA00022723"/>
    </source>
</evidence>
<evidence type="ECO:0000259" key="15">
    <source>
        <dbReference type="Pfam" id="PF00403"/>
    </source>
</evidence>
<dbReference type="PROSITE" id="PS00154">
    <property type="entry name" value="ATPASE_E1_E2"/>
    <property type="match status" value="1"/>
</dbReference>
<dbReference type="InterPro" id="IPR001757">
    <property type="entry name" value="P_typ_ATPase"/>
</dbReference>
<dbReference type="NCBIfam" id="TIGR01525">
    <property type="entry name" value="ATPase-IB_hvy"/>
    <property type="match status" value="1"/>
</dbReference>
<dbReference type="Pfam" id="PF00702">
    <property type="entry name" value="Hydrolase"/>
    <property type="match status" value="1"/>
</dbReference>
<evidence type="ECO:0000313" key="16">
    <source>
        <dbReference type="EMBL" id="MDR5865422.1"/>
    </source>
</evidence>
<dbReference type="Gene3D" id="3.30.70.100">
    <property type="match status" value="1"/>
</dbReference>
<keyword evidence="8 12" id="KW-1133">Transmembrane helix</keyword>
<keyword evidence="7" id="KW-1278">Translocase</keyword>
<dbReference type="PRINTS" id="PR00119">
    <property type="entry name" value="CATATPASE"/>
</dbReference>
<keyword evidence="5 12" id="KW-0547">Nucleotide-binding</keyword>
<dbReference type="InterPro" id="IPR036412">
    <property type="entry name" value="HAD-like_sf"/>
</dbReference>
<dbReference type="InterPro" id="IPR027256">
    <property type="entry name" value="P-typ_ATPase_IB"/>
</dbReference>
<dbReference type="SUPFAM" id="SSF56784">
    <property type="entry name" value="HAD-like"/>
    <property type="match status" value="1"/>
</dbReference>
<feature type="transmembrane region" description="Helical" evidence="12">
    <location>
        <begin position="697"/>
        <end position="719"/>
    </location>
</feature>
<dbReference type="InterPro" id="IPR023214">
    <property type="entry name" value="HAD_sf"/>
</dbReference>
<evidence type="ECO:0000256" key="10">
    <source>
        <dbReference type="ARBA" id="ARBA00039097"/>
    </source>
</evidence>
<evidence type="ECO:0000256" key="7">
    <source>
        <dbReference type="ARBA" id="ARBA00022967"/>
    </source>
</evidence>
<dbReference type="InterPro" id="IPR051014">
    <property type="entry name" value="Cation_Transport_ATPase_IB"/>
</dbReference>
<dbReference type="Pfam" id="PF00403">
    <property type="entry name" value="HMA"/>
    <property type="match status" value="1"/>
</dbReference>
<keyword evidence="17" id="KW-1185">Reference proteome</keyword>
<evidence type="ECO:0000256" key="6">
    <source>
        <dbReference type="ARBA" id="ARBA00022840"/>
    </source>
</evidence>
<feature type="domain" description="P-type ATPase A" evidence="14">
    <location>
        <begin position="219"/>
        <end position="319"/>
    </location>
</feature>
<comment type="similarity">
    <text evidence="2 12">Belongs to the cation transport ATPase (P-type) (TC 3.A.3) family. Type IB subfamily.</text>
</comment>
<gene>
    <name evidence="16" type="ORF">QC818_01290</name>
</gene>
<dbReference type="SUPFAM" id="SSF81653">
    <property type="entry name" value="Calcium ATPase, transduction domain A"/>
    <property type="match status" value="1"/>
</dbReference>
<evidence type="ECO:0000256" key="2">
    <source>
        <dbReference type="ARBA" id="ARBA00006024"/>
    </source>
</evidence>
<evidence type="ECO:0000313" key="17">
    <source>
        <dbReference type="Proteomes" id="UP001264519"/>
    </source>
</evidence>
<dbReference type="PRINTS" id="PR00941">
    <property type="entry name" value="CDATPASE"/>
</dbReference>
<keyword evidence="6 12" id="KW-0067">ATP-binding</keyword>
<evidence type="ECO:0000256" key="3">
    <source>
        <dbReference type="ARBA" id="ARBA00022692"/>
    </source>
</evidence>
<dbReference type="EMBL" id="JARWAK010000001">
    <property type="protein sequence ID" value="MDR5865422.1"/>
    <property type="molecule type" value="Genomic_DNA"/>
</dbReference>
<feature type="transmembrane region" description="Helical" evidence="12">
    <location>
        <begin position="135"/>
        <end position="153"/>
    </location>
</feature>
<protein>
    <recommendedName>
        <fullName evidence="10">P-type Zn(2+) transporter</fullName>
        <ecNumber evidence="10">7.2.2.12</ecNumber>
    </recommendedName>
</protein>
<dbReference type="InterPro" id="IPR006121">
    <property type="entry name" value="HMA_dom"/>
</dbReference>
<dbReference type="InterPro" id="IPR059000">
    <property type="entry name" value="ATPase_P-type_domA"/>
</dbReference>
<dbReference type="Gene3D" id="3.40.1110.10">
    <property type="entry name" value="Calcium-transporting ATPase, cytoplasmic domain N"/>
    <property type="match status" value="1"/>
</dbReference>
<dbReference type="PANTHER" id="PTHR48085:SF5">
    <property type="entry name" value="CADMIUM_ZINC-TRANSPORTING ATPASE HMA4-RELATED"/>
    <property type="match status" value="1"/>
</dbReference>
<keyword evidence="4 12" id="KW-0479">Metal-binding</keyword>
<organism evidence="16 17">
    <name type="scientific">Halomonas koreensis</name>
    <dbReference type="NCBI Taxonomy" id="245385"/>
    <lineage>
        <taxon>Bacteria</taxon>
        <taxon>Pseudomonadati</taxon>
        <taxon>Pseudomonadota</taxon>
        <taxon>Gammaproteobacteria</taxon>
        <taxon>Oceanospirillales</taxon>
        <taxon>Halomonadaceae</taxon>
        <taxon>Halomonas</taxon>
    </lineage>
</organism>
<evidence type="ECO:0000256" key="9">
    <source>
        <dbReference type="ARBA" id="ARBA00023136"/>
    </source>
</evidence>
<dbReference type="InterPro" id="IPR008250">
    <property type="entry name" value="ATPase_P-typ_transduc_dom_A_sf"/>
</dbReference>
<dbReference type="EC" id="7.2.2.12" evidence="10"/>
<dbReference type="InterPro" id="IPR023299">
    <property type="entry name" value="ATPase_P-typ_cyto_dom_N"/>
</dbReference>
<feature type="domain" description="HMA" evidence="15">
    <location>
        <begin position="35"/>
        <end position="89"/>
    </location>
</feature>